<dbReference type="InterPro" id="IPR010415">
    <property type="entry name" value="LpxI_C"/>
</dbReference>
<dbReference type="InterPro" id="IPR053174">
    <property type="entry name" value="LpxI"/>
</dbReference>
<evidence type="ECO:0000313" key="3">
    <source>
        <dbReference type="EMBL" id="PKU25785.1"/>
    </source>
</evidence>
<organism evidence="3 4">
    <name type="scientific">Telmatospirillum siberiense</name>
    <dbReference type="NCBI Taxonomy" id="382514"/>
    <lineage>
        <taxon>Bacteria</taxon>
        <taxon>Pseudomonadati</taxon>
        <taxon>Pseudomonadota</taxon>
        <taxon>Alphaproteobacteria</taxon>
        <taxon>Rhodospirillales</taxon>
        <taxon>Rhodospirillaceae</taxon>
        <taxon>Telmatospirillum</taxon>
    </lineage>
</organism>
<proteinExistence type="predicted"/>
<sequence>MAAKLGIIAGGGTLPARLAARAMEDGREVFILAITGHARAETLENLPQAWIRMGEAGRGIEILHQEGVVDLVMAGPVRRPSLRDLRPDWRTTRFFARLGLRALGDDGLLKTIIGELEDEGFHVIGLHDILGDALADAGVWGAVMPDDQARADISHGLKVARGLGELDVGQSVVVQQGIVLGVEAVEGTDALLRRVGELRRAGGGGVLVKISKPGQERRVDLPTIGIQTVRNSAAAGLVGIAVEAGSTVVVDRDGVIDAADAAGLFVCGMTAGGE</sequence>
<dbReference type="InterPro" id="IPR041255">
    <property type="entry name" value="LpxI_N"/>
</dbReference>
<dbReference type="Pfam" id="PF17930">
    <property type="entry name" value="LpxI_N"/>
    <property type="match status" value="1"/>
</dbReference>
<dbReference type="Gene3D" id="3.40.50.20">
    <property type="match status" value="1"/>
</dbReference>
<accession>A0A2N3PZG8</accession>
<keyword evidence="4" id="KW-1185">Reference proteome</keyword>
<feature type="domain" description="LpxI C-terminal" evidence="1">
    <location>
        <begin position="137"/>
        <end position="267"/>
    </location>
</feature>
<dbReference type="OrthoDB" id="9789836at2"/>
<dbReference type="RefSeq" id="WP_101249329.1">
    <property type="nucleotide sequence ID" value="NZ_PIUM01000003.1"/>
</dbReference>
<dbReference type="PANTHER" id="PTHR39962:SF1">
    <property type="entry name" value="LPXI FAMILY PROTEIN"/>
    <property type="match status" value="1"/>
</dbReference>
<comment type="caution">
    <text evidence="3">The sequence shown here is derived from an EMBL/GenBank/DDBJ whole genome shotgun (WGS) entry which is preliminary data.</text>
</comment>
<reference evidence="4" key="1">
    <citation type="submission" date="2017-12" db="EMBL/GenBank/DDBJ databases">
        <title>Draft genome sequence of Telmatospirillum siberiense 26-4b1T, an acidotolerant peatland alphaproteobacterium potentially involved in sulfur cycling.</title>
        <authorList>
            <person name="Hausmann B."/>
            <person name="Pjevac P."/>
            <person name="Schreck K."/>
            <person name="Herbold C.W."/>
            <person name="Daims H."/>
            <person name="Wagner M."/>
            <person name="Pester M."/>
            <person name="Loy A."/>
        </authorList>
    </citation>
    <scope>NUCLEOTIDE SEQUENCE [LARGE SCALE GENOMIC DNA]</scope>
    <source>
        <strain evidence="4">26-4b1</strain>
    </source>
</reference>
<dbReference type="AlphaFoldDB" id="A0A2N3PZG8"/>
<dbReference type="Gene3D" id="3.40.140.80">
    <property type="match status" value="1"/>
</dbReference>
<name>A0A2N3PZG8_9PROT</name>
<evidence type="ECO:0000259" key="2">
    <source>
        <dbReference type="Pfam" id="PF17930"/>
    </source>
</evidence>
<dbReference type="EMBL" id="PIUM01000003">
    <property type="protein sequence ID" value="PKU25785.1"/>
    <property type="molecule type" value="Genomic_DNA"/>
</dbReference>
<evidence type="ECO:0000259" key="1">
    <source>
        <dbReference type="Pfam" id="PF06230"/>
    </source>
</evidence>
<dbReference type="InterPro" id="IPR043167">
    <property type="entry name" value="LpxI_C_sf"/>
</dbReference>
<evidence type="ECO:0000313" key="4">
    <source>
        <dbReference type="Proteomes" id="UP000233293"/>
    </source>
</evidence>
<dbReference type="Proteomes" id="UP000233293">
    <property type="component" value="Unassembled WGS sequence"/>
</dbReference>
<dbReference type="Pfam" id="PF06230">
    <property type="entry name" value="LpxI_C"/>
    <property type="match status" value="1"/>
</dbReference>
<dbReference type="PANTHER" id="PTHR39962">
    <property type="entry name" value="BLL4848 PROTEIN"/>
    <property type="match status" value="1"/>
</dbReference>
<gene>
    <name evidence="3" type="ORF">CWS72_04260</name>
</gene>
<feature type="domain" description="LpxI N-terminal" evidence="2">
    <location>
        <begin position="4"/>
        <end position="132"/>
    </location>
</feature>
<protein>
    <submittedName>
        <fullName evidence="3">DUF1009 domain-containing protein</fullName>
    </submittedName>
</protein>